<comment type="caution">
    <text evidence="2">The sequence shown here is derived from an EMBL/GenBank/DDBJ whole genome shotgun (WGS) entry which is preliminary data.</text>
</comment>
<proteinExistence type="predicted"/>
<reference evidence="2 3" key="1">
    <citation type="submission" date="2019-03" db="EMBL/GenBank/DDBJ databases">
        <title>Genomic Encyclopedia of Type Strains, Phase III (KMG-III): the genomes of soil and plant-associated and newly described type strains.</title>
        <authorList>
            <person name="Whitman W."/>
        </authorList>
    </citation>
    <scope>NUCLEOTIDE SEQUENCE [LARGE SCALE GENOMIC DNA]</scope>
    <source>
        <strain evidence="2 3">CECT 8976</strain>
    </source>
</reference>
<sequence>MLAFGQIALGAKEPGARNKVLWLTMAFFATRIAAKLITWATALDCQSCNTYGFNK</sequence>
<organism evidence="2 3">
    <name type="scientific">Paludibacterium purpuratum</name>
    <dbReference type="NCBI Taxonomy" id="1144873"/>
    <lineage>
        <taxon>Bacteria</taxon>
        <taxon>Pseudomonadati</taxon>
        <taxon>Pseudomonadota</taxon>
        <taxon>Betaproteobacteria</taxon>
        <taxon>Neisseriales</taxon>
        <taxon>Chromobacteriaceae</taxon>
        <taxon>Paludibacterium</taxon>
    </lineage>
</organism>
<accession>A0A4R7AZH5</accession>
<dbReference type="Proteomes" id="UP000295611">
    <property type="component" value="Unassembled WGS sequence"/>
</dbReference>
<keyword evidence="1" id="KW-1133">Transmembrane helix</keyword>
<keyword evidence="1" id="KW-0472">Membrane</keyword>
<keyword evidence="3" id="KW-1185">Reference proteome</keyword>
<evidence type="ECO:0000256" key="1">
    <source>
        <dbReference type="SAM" id="Phobius"/>
    </source>
</evidence>
<name>A0A4R7AZH5_9NEIS</name>
<feature type="transmembrane region" description="Helical" evidence="1">
    <location>
        <begin position="20"/>
        <end position="40"/>
    </location>
</feature>
<dbReference type="AlphaFoldDB" id="A0A4R7AZH5"/>
<dbReference type="EMBL" id="SNZP01000017">
    <property type="protein sequence ID" value="TDR72057.1"/>
    <property type="molecule type" value="Genomic_DNA"/>
</dbReference>
<evidence type="ECO:0000313" key="2">
    <source>
        <dbReference type="EMBL" id="TDR72057.1"/>
    </source>
</evidence>
<evidence type="ECO:0000313" key="3">
    <source>
        <dbReference type="Proteomes" id="UP000295611"/>
    </source>
</evidence>
<gene>
    <name evidence="2" type="ORF">DFP86_11766</name>
</gene>
<keyword evidence="1" id="KW-0812">Transmembrane</keyword>
<protein>
    <submittedName>
        <fullName evidence="2">Uncharacterized protein</fullName>
    </submittedName>
</protein>